<feature type="region of interest" description="Disordered" evidence="1">
    <location>
        <begin position="39"/>
        <end position="82"/>
    </location>
</feature>
<evidence type="ECO:0000313" key="4">
    <source>
        <dbReference type="EMBL" id="NYS59828.1"/>
    </source>
</evidence>
<reference evidence="4 5" key="1">
    <citation type="journal article" date="2015" name="Int. J. Syst. Evol. Microbiol.">
        <title>Halomonas salicampi sp. nov., a halotolerant and alkalitolerant bacterium isolated from a saltern soil.</title>
        <authorList>
            <person name="Lee J.C."/>
            <person name="Kim Y.S."/>
            <person name="Yun B.S."/>
            <person name="Whang K.S."/>
        </authorList>
    </citation>
    <scope>NUCLEOTIDE SEQUENCE [LARGE SCALE GENOMIC DNA]</scope>
    <source>
        <strain evidence="4 5">BH103</strain>
    </source>
</reference>
<dbReference type="EMBL" id="JACCDF010000002">
    <property type="protein sequence ID" value="NYS59828.1"/>
    <property type="molecule type" value="Genomic_DNA"/>
</dbReference>
<dbReference type="Pfam" id="PF13511">
    <property type="entry name" value="DUF4124"/>
    <property type="match status" value="1"/>
</dbReference>
<protein>
    <submittedName>
        <fullName evidence="4">DUF4124 domain-containing protein</fullName>
    </submittedName>
</protein>
<evidence type="ECO:0000256" key="2">
    <source>
        <dbReference type="SAM" id="SignalP"/>
    </source>
</evidence>
<feature type="domain" description="DUF4124" evidence="3">
    <location>
        <begin position="16"/>
        <end position="61"/>
    </location>
</feature>
<comment type="caution">
    <text evidence="4">The sequence shown here is derived from an EMBL/GenBank/DDBJ whole genome shotgun (WGS) entry which is preliminary data.</text>
</comment>
<feature type="chain" id="PRO_5030766239" evidence="2">
    <location>
        <begin position="25"/>
        <end position="174"/>
    </location>
</feature>
<dbReference type="Proteomes" id="UP000586119">
    <property type="component" value="Unassembled WGS sequence"/>
</dbReference>
<proteinExistence type="predicted"/>
<feature type="signal peptide" evidence="2">
    <location>
        <begin position="1"/>
        <end position="24"/>
    </location>
</feature>
<dbReference type="InterPro" id="IPR025392">
    <property type="entry name" value="DUF4124"/>
</dbReference>
<evidence type="ECO:0000259" key="3">
    <source>
        <dbReference type="Pfam" id="PF13511"/>
    </source>
</evidence>
<dbReference type="RefSeq" id="WP_179929173.1">
    <property type="nucleotide sequence ID" value="NZ_JACCDF010000002.1"/>
</dbReference>
<sequence>MQHIQAVRIAALLLGALLAAPLSAQTVYRVVDEQGRVTYTDNPASGGDEVEVAPLPNVSSSRAVTPKASTEAPKRSAPGRPFMPYDRFMIEKPSDNARLASPTTAVELSVSPRLRDDHQVRLRVNGEVSQSALHSEAFWLANLPAGTHRLQAELLDSQGRVRHQTPPVHLTIEP</sequence>
<name>A0A7Z0RTU1_9GAMM</name>
<keyword evidence="2" id="KW-0732">Signal</keyword>
<evidence type="ECO:0000256" key="1">
    <source>
        <dbReference type="SAM" id="MobiDB-lite"/>
    </source>
</evidence>
<organism evidence="4 5">
    <name type="scientific">Vreelandella salicampi</name>
    <dbReference type="NCBI Taxonomy" id="1449798"/>
    <lineage>
        <taxon>Bacteria</taxon>
        <taxon>Pseudomonadati</taxon>
        <taxon>Pseudomonadota</taxon>
        <taxon>Gammaproteobacteria</taxon>
        <taxon>Oceanospirillales</taxon>
        <taxon>Halomonadaceae</taxon>
        <taxon>Vreelandella</taxon>
    </lineage>
</organism>
<gene>
    <name evidence="4" type="ORF">HZS81_03500</name>
</gene>
<accession>A0A7Z0RTU1</accession>
<evidence type="ECO:0000313" key="5">
    <source>
        <dbReference type="Proteomes" id="UP000586119"/>
    </source>
</evidence>
<keyword evidence="5" id="KW-1185">Reference proteome</keyword>
<dbReference type="AlphaFoldDB" id="A0A7Z0RTU1"/>